<gene>
    <name evidence="1" type="ordered locus">Hbal_1358</name>
</gene>
<evidence type="ECO:0000313" key="1">
    <source>
        <dbReference type="EMBL" id="ACT59050.1"/>
    </source>
</evidence>
<dbReference type="KEGG" id="hba:Hbal_1358"/>
<keyword evidence="2" id="KW-1185">Reference proteome</keyword>
<proteinExistence type="predicted"/>
<name>C6XIV5_HIRBI</name>
<dbReference type="HOGENOM" id="CLU_3200696_0_0_5"/>
<dbReference type="Proteomes" id="UP000002745">
    <property type="component" value="Chromosome"/>
</dbReference>
<organism evidence="1 2">
    <name type="scientific">Hirschia baltica (strain ATCC 49814 / DSM 5838 / IFAM 1418)</name>
    <dbReference type="NCBI Taxonomy" id="582402"/>
    <lineage>
        <taxon>Bacteria</taxon>
        <taxon>Pseudomonadati</taxon>
        <taxon>Pseudomonadota</taxon>
        <taxon>Alphaproteobacteria</taxon>
        <taxon>Hyphomonadales</taxon>
        <taxon>Hyphomonadaceae</taxon>
        <taxon>Hirschia</taxon>
    </lineage>
</organism>
<dbReference type="STRING" id="582402.Hbal_1358"/>
<dbReference type="AlphaFoldDB" id="C6XIV5"/>
<accession>C6XIV5</accession>
<dbReference type="EMBL" id="CP001678">
    <property type="protein sequence ID" value="ACT59050.1"/>
    <property type="molecule type" value="Genomic_DNA"/>
</dbReference>
<protein>
    <submittedName>
        <fullName evidence="1">Uncharacterized protein</fullName>
    </submittedName>
</protein>
<reference evidence="2" key="1">
    <citation type="journal article" date="2011" name="J. Bacteriol.">
        <title>Genome sequences of eight morphologically diverse alphaproteobacteria.</title>
        <authorList>
            <consortium name="US DOE Joint Genome Institute"/>
            <person name="Brown P.J."/>
            <person name="Kysela D.T."/>
            <person name="Buechlein A."/>
            <person name="Hemmerich C."/>
            <person name="Brun Y.V."/>
        </authorList>
    </citation>
    <scope>NUCLEOTIDE SEQUENCE [LARGE SCALE GENOMIC DNA]</scope>
    <source>
        <strain evidence="2">ATCC 49814 / DSM 5838 / IFAM 1418</strain>
    </source>
</reference>
<sequence length="45" mass="5088">MPKVLQVGTSGPFGSGRNITRLRGRRSRYHTTQIQNLTLMTERTA</sequence>
<evidence type="ECO:0000313" key="2">
    <source>
        <dbReference type="Proteomes" id="UP000002745"/>
    </source>
</evidence>